<dbReference type="RefSeq" id="WP_091486703.1">
    <property type="nucleotide sequence ID" value="NZ_BJUX01000031.1"/>
</dbReference>
<dbReference type="PRINTS" id="PR00778">
    <property type="entry name" value="HTHARSR"/>
</dbReference>
<dbReference type="EMBL" id="FOBL01000003">
    <property type="protein sequence ID" value="SEL55122.1"/>
    <property type="molecule type" value="Genomic_DNA"/>
</dbReference>
<name>A0A1H7R4S2_9LACT</name>
<dbReference type="InterPro" id="IPR051081">
    <property type="entry name" value="HTH_MetalResp_TranReg"/>
</dbReference>
<keyword evidence="2 6" id="KW-0238">DNA-binding</keyword>
<dbReference type="Proteomes" id="UP000198548">
    <property type="component" value="Unassembled WGS sequence"/>
</dbReference>
<keyword evidence="8" id="KW-1185">Reference proteome</keyword>
<sequence>MSSVFKALSDPTRRKILALLRDRDMTAGEIAEQFDISKPAISKHLDILKEAELVSAEKKGLYRIYSINLTVLQETLSGFMNLFEKENEE</sequence>
<reference evidence="6 7" key="1">
    <citation type="submission" date="2016-10" db="EMBL/GenBank/DDBJ databases">
        <authorList>
            <person name="de Groot N.N."/>
        </authorList>
    </citation>
    <scope>NUCLEOTIDE SEQUENCE [LARGE SCALE GENOMIC DNA]</scope>
    <source>
        <strain evidence="6 7">DSM 19182</strain>
    </source>
</reference>
<dbReference type="InterPro" id="IPR036388">
    <property type="entry name" value="WH-like_DNA-bd_sf"/>
</dbReference>
<evidence type="ECO:0000313" key="8">
    <source>
        <dbReference type="Proteomes" id="UP000321425"/>
    </source>
</evidence>
<protein>
    <submittedName>
        <fullName evidence="6">DNA-binding transcriptional regulator, ArsR family</fullName>
    </submittedName>
    <submittedName>
        <fullName evidence="5">Transcriptional repressor SdpR</fullName>
    </submittedName>
</protein>
<evidence type="ECO:0000256" key="2">
    <source>
        <dbReference type="ARBA" id="ARBA00023125"/>
    </source>
</evidence>
<dbReference type="PANTHER" id="PTHR33154:SF33">
    <property type="entry name" value="TRANSCRIPTIONAL REPRESSOR SDPR"/>
    <property type="match status" value="1"/>
</dbReference>
<dbReference type="InterPro" id="IPR047796">
    <property type="entry name" value="SdpR-like_repress"/>
</dbReference>
<evidence type="ECO:0000313" key="5">
    <source>
        <dbReference type="EMBL" id="GEK90053.1"/>
    </source>
</evidence>
<organism evidence="6 7">
    <name type="scientific">Alkalibacterium putridalgicola</name>
    <dbReference type="NCBI Taxonomy" id="426703"/>
    <lineage>
        <taxon>Bacteria</taxon>
        <taxon>Bacillati</taxon>
        <taxon>Bacillota</taxon>
        <taxon>Bacilli</taxon>
        <taxon>Lactobacillales</taxon>
        <taxon>Carnobacteriaceae</taxon>
        <taxon>Alkalibacterium</taxon>
    </lineage>
</organism>
<keyword evidence="1" id="KW-0805">Transcription regulation</keyword>
<evidence type="ECO:0000256" key="3">
    <source>
        <dbReference type="ARBA" id="ARBA00023163"/>
    </source>
</evidence>
<dbReference type="Gene3D" id="1.10.10.10">
    <property type="entry name" value="Winged helix-like DNA-binding domain superfamily/Winged helix DNA-binding domain"/>
    <property type="match status" value="1"/>
</dbReference>
<keyword evidence="3" id="KW-0804">Transcription</keyword>
<reference evidence="5 8" key="2">
    <citation type="submission" date="2019-07" db="EMBL/GenBank/DDBJ databases">
        <title>Whole genome shotgun sequence of Alkalibacterium putridalgicola NBRC 103243.</title>
        <authorList>
            <person name="Hosoyama A."/>
            <person name="Uohara A."/>
            <person name="Ohji S."/>
            <person name="Ichikawa N."/>
        </authorList>
    </citation>
    <scope>NUCLEOTIDE SEQUENCE [LARGE SCALE GENOMIC DNA]</scope>
    <source>
        <strain evidence="5 8">NBRC 103243</strain>
    </source>
</reference>
<dbReference type="Pfam" id="PF01022">
    <property type="entry name" value="HTH_5"/>
    <property type="match status" value="1"/>
</dbReference>
<evidence type="ECO:0000313" key="7">
    <source>
        <dbReference type="Proteomes" id="UP000198548"/>
    </source>
</evidence>
<dbReference type="STRING" id="426703.SAMN04488100_103102"/>
<dbReference type="InterPro" id="IPR036390">
    <property type="entry name" value="WH_DNA-bd_sf"/>
</dbReference>
<feature type="domain" description="HTH arsR-type" evidence="4">
    <location>
        <begin position="1"/>
        <end position="87"/>
    </location>
</feature>
<proteinExistence type="predicted"/>
<dbReference type="PANTHER" id="PTHR33154">
    <property type="entry name" value="TRANSCRIPTIONAL REGULATOR, ARSR FAMILY"/>
    <property type="match status" value="1"/>
</dbReference>
<dbReference type="CDD" id="cd00090">
    <property type="entry name" value="HTH_ARSR"/>
    <property type="match status" value="1"/>
</dbReference>
<gene>
    <name evidence="5" type="primary">sdpR</name>
    <name evidence="5" type="ORF">APU01nite_20920</name>
    <name evidence="6" type="ORF">SAMN04488100_103102</name>
</gene>
<dbReference type="EMBL" id="BJUX01000031">
    <property type="protein sequence ID" value="GEK90053.1"/>
    <property type="molecule type" value="Genomic_DNA"/>
</dbReference>
<dbReference type="GO" id="GO:0003700">
    <property type="term" value="F:DNA-binding transcription factor activity"/>
    <property type="evidence" value="ECO:0007669"/>
    <property type="project" value="InterPro"/>
</dbReference>
<dbReference type="GO" id="GO:0003677">
    <property type="term" value="F:DNA binding"/>
    <property type="evidence" value="ECO:0007669"/>
    <property type="project" value="UniProtKB-KW"/>
</dbReference>
<accession>A0A1H7R4S2</accession>
<dbReference type="PROSITE" id="PS50987">
    <property type="entry name" value="HTH_ARSR_2"/>
    <property type="match status" value="1"/>
</dbReference>
<dbReference type="NCBIfam" id="NF033789">
    <property type="entry name" value="repress_SdpR"/>
    <property type="match status" value="1"/>
</dbReference>
<dbReference type="InterPro" id="IPR011991">
    <property type="entry name" value="ArsR-like_HTH"/>
</dbReference>
<dbReference type="Proteomes" id="UP000321425">
    <property type="component" value="Unassembled WGS sequence"/>
</dbReference>
<dbReference type="InterPro" id="IPR001845">
    <property type="entry name" value="HTH_ArsR_DNA-bd_dom"/>
</dbReference>
<dbReference type="SUPFAM" id="SSF46785">
    <property type="entry name" value="Winged helix' DNA-binding domain"/>
    <property type="match status" value="1"/>
</dbReference>
<evidence type="ECO:0000256" key="1">
    <source>
        <dbReference type="ARBA" id="ARBA00023015"/>
    </source>
</evidence>
<evidence type="ECO:0000313" key="6">
    <source>
        <dbReference type="EMBL" id="SEL55122.1"/>
    </source>
</evidence>
<dbReference type="NCBIfam" id="NF033788">
    <property type="entry name" value="HTH_metalloreg"/>
    <property type="match status" value="1"/>
</dbReference>
<dbReference type="AlphaFoldDB" id="A0A1H7R4S2"/>
<evidence type="ECO:0000259" key="4">
    <source>
        <dbReference type="PROSITE" id="PS50987"/>
    </source>
</evidence>
<dbReference type="OrthoDB" id="9799175at2"/>
<dbReference type="SMART" id="SM00418">
    <property type="entry name" value="HTH_ARSR"/>
    <property type="match status" value="1"/>
</dbReference>